<proteinExistence type="predicted"/>
<dbReference type="AlphaFoldDB" id="A0A7S4FB98"/>
<sequence>MNVKESGIDRSGKPPLKVVVAHFVTILKLHMLKKRLVHNDELAARRRCAHPRDLRFREPKRKRSMQMQGLATRNEPCLVAHAAKVLAVAHKNLSLPASGPEKHQISRKLRLAGPQSILAYLQNPVRTLSACAGRQLHRFQCQVK</sequence>
<organism evidence="1">
    <name type="scientific">Chrysotila carterae</name>
    <name type="common">Marine alga</name>
    <name type="synonym">Syracosphaera carterae</name>
    <dbReference type="NCBI Taxonomy" id="13221"/>
    <lineage>
        <taxon>Eukaryota</taxon>
        <taxon>Haptista</taxon>
        <taxon>Haptophyta</taxon>
        <taxon>Prymnesiophyceae</taxon>
        <taxon>Isochrysidales</taxon>
        <taxon>Isochrysidaceae</taxon>
        <taxon>Chrysotila</taxon>
    </lineage>
</organism>
<accession>A0A7S4FB98</accession>
<reference evidence="1" key="1">
    <citation type="submission" date="2021-01" db="EMBL/GenBank/DDBJ databases">
        <authorList>
            <person name="Corre E."/>
            <person name="Pelletier E."/>
            <person name="Niang G."/>
            <person name="Scheremetjew M."/>
            <person name="Finn R."/>
            <person name="Kale V."/>
            <person name="Holt S."/>
            <person name="Cochrane G."/>
            <person name="Meng A."/>
            <person name="Brown T."/>
            <person name="Cohen L."/>
        </authorList>
    </citation>
    <scope>NUCLEOTIDE SEQUENCE</scope>
    <source>
        <strain evidence="1">CCMP645</strain>
    </source>
</reference>
<gene>
    <name evidence="1" type="ORF">PCAR00345_LOCUS38044</name>
</gene>
<protein>
    <submittedName>
        <fullName evidence="1">Uncharacterized protein</fullName>
    </submittedName>
</protein>
<name>A0A7S4FB98_CHRCT</name>
<evidence type="ECO:0000313" key="1">
    <source>
        <dbReference type="EMBL" id="CAE0785336.1"/>
    </source>
</evidence>
<dbReference type="EMBL" id="HBIZ01061251">
    <property type="protein sequence ID" value="CAE0785336.1"/>
    <property type="molecule type" value="Transcribed_RNA"/>
</dbReference>